<evidence type="ECO:0000313" key="2">
    <source>
        <dbReference type="EMBL" id="ACY21958.1"/>
    </source>
</evidence>
<dbReference type="eggNOG" id="COG2971">
    <property type="taxonomic scope" value="Bacteria"/>
</dbReference>
<dbReference type="EMBL" id="CP001802">
    <property type="protein sequence ID" value="ACY21958.1"/>
    <property type="molecule type" value="Genomic_DNA"/>
</dbReference>
<dbReference type="SUPFAM" id="SSF53067">
    <property type="entry name" value="Actin-like ATPase domain"/>
    <property type="match status" value="1"/>
</dbReference>
<dbReference type="PANTHER" id="PTHR43190">
    <property type="entry name" value="N-ACETYL-D-GLUCOSAMINE KINASE"/>
    <property type="match status" value="1"/>
</dbReference>
<dbReference type="OrthoDB" id="8701357at2"/>
<accession>D0L8W7</accession>
<sequence length="314" mass="31815">MPPTPGSGGSRIVIDCGQTGSRLRIDDGPDRDAAPVYTDRPVVEQVAALAREAVSAARSPVTALAAGVSGLTEQHARADVLLGMLTDLGVATVVLAHDSVSAYLAANGFAEGVTCAVGTGVVTLGVGPAGVARVDGWGHLYGDAGSGYWIGRAGIEAALRDFDGRGTHTALTRITEEVFGSLPELYMVLQGSPDRVSRTAAFAKRVDAAAAGGDVVAQDICRRAAAELATSAGAALTRSGWSAGRPARISWMGNVLARSELIRDTFIATMTELAPGATIGPPGGTTLDGVTALLELPAGHPLGDSVTRAGPPGR</sequence>
<feature type="domain" description="ATPase BadF/BadG/BcrA/BcrD type" evidence="1">
    <location>
        <begin position="42"/>
        <end position="262"/>
    </location>
</feature>
<dbReference type="STRING" id="526226.Gbro_2740"/>
<evidence type="ECO:0000259" key="1">
    <source>
        <dbReference type="Pfam" id="PF01869"/>
    </source>
</evidence>
<dbReference type="InterPro" id="IPR043129">
    <property type="entry name" value="ATPase_NBD"/>
</dbReference>
<evidence type="ECO:0000313" key="3">
    <source>
        <dbReference type="Proteomes" id="UP000001219"/>
    </source>
</evidence>
<dbReference type="Gene3D" id="3.30.420.40">
    <property type="match status" value="1"/>
</dbReference>
<dbReference type="RefSeq" id="WP_012834480.1">
    <property type="nucleotide sequence ID" value="NC_013441.1"/>
</dbReference>
<dbReference type="KEGG" id="gbr:Gbro_2740"/>
<dbReference type="Pfam" id="PF01869">
    <property type="entry name" value="BcrAD_BadFG"/>
    <property type="match status" value="1"/>
</dbReference>
<dbReference type="InterPro" id="IPR002731">
    <property type="entry name" value="ATPase_BadF"/>
</dbReference>
<dbReference type="PANTHER" id="PTHR43190:SF3">
    <property type="entry name" value="N-ACETYL-D-GLUCOSAMINE KINASE"/>
    <property type="match status" value="1"/>
</dbReference>
<name>D0L8W7_GORB4</name>
<gene>
    <name evidence="2" type="ordered locus">Gbro_2740</name>
</gene>
<protein>
    <submittedName>
        <fullName evidence="2">ATPase BadF/BadG/BcrA/BcrD type</fullName>
    </submittedName>
</protein>
<reference evidence="2 3" key="2">
    <citation type="journal article" date="2010" name="Stand. Genomic Sci.">
        <title>Complete genome sequence of Gordonia bronchialis type strain (3410).</title>
        <authorList>
            <person name="Ivanova N."/>
            <person name="Sikorski J."/>
            <person name="Jando M."/>
            <person name="Lapidus A."/>
            <person name="Nolan M."/>
            <person name="Lucas S."/>
            <person name="Del Rio T.G."/>
            <person name="Tice H."/>
            <person name="Copeland A."/>
            <person name="Cheng J.F."/>
            <person name="Chen F."/>
            <person name="Bruce D."/>
            <person name="Goodwin L."/>
            <person name="Pitluck S."/>
            <person name="Mavromatis K."/>
            <person name="Ovchinnikova G."/>
            <person name="Pati A."/>
            <person name="Chen A."/>
            <person name="Palaniappan K."/>
            <person name="Land M."/>
            <person name="Hauser L."/>
            <person name="Chang Y.J."/>
            <person name="Jeffries C.D."/>
            <person name="Chain P."/>
            <person name="Saunders E."/>
            <person name="Han C."/>
            <person name="Detter J.C."/>
            <person name="Brettin T."/>
            <person name="Rohde M."/>
            <person name="Goker M."/>
            <person name="Bristow J."/>
            <person name="Eisen J.A."/>
            <person name="Markowitz V."/>
            <person name="Hugenholtz P."/>
            <person name="Klenk H.P."/>
            <person name="Kyrpides N.C."/>
        </authorList>
    </citation>
    <scope>NUCLEOTIDE SEQUENCE [LARGE SCALE GENOMIC DNA]</scope>
    <source>
        <strain evidence="3">ATCC 25592 / DSM 43247 / BCRC 13721 / JCM 3198 / KCTC 3076 / NBRC 16047 / NCTC 10667</strain>
    </source>
</reference>
<dbReference type="InterPro" id="IPR052519">
    <property type="entry name" value="Euk-type_GlcNAc_Kinase"/>
</dbReference>
<reference evidence="3" key="1">
    <citation type="submission" date="2009-10" db="EMBL/GenBank/DDBJ databases">
        <title>The complete chromosome of Gordonia bronchialis DSM 43247.</title>
        <authorList>
            <consortium name="US DOE Joint Genome Institute (JGI-PGF)"/>
            <person name="Lucas S."/>
            <person name="Copeland A."/>
            <person name="Lapidus A."/>
            <person name="Glavina del Rio T."/>
            <person name="Dalin E."/>
            <person name="Tice H."/>
            <person name="Bruce D."/>
            <person name="Goodwin L."/>
            <person name="Pitluck S."/>
            <person name="Kyrpides N."/>
            <person name="Mavromatis K."/>
            <person name="Ivanova N."/>
            <person name="Ovchinnikova G."/>
            <person name="Saunders E."/>
            <person name="Brettin T."/>
            <person name="Detter J.C."/>
            <person name="Han C."/>
            <person name="Larimer F."/>
            <person name="Land M."/>
            <person name="Hauser L."/>
            <person name="Markowitz V."/>
            <person name="Cheng J.-F."/>
            <person name="Hugenholtz P."/>
            <person name="Woyke T."/>
            <person name="Wu D."/>
            <person name="Jando M."/>
            <person name="Schneider S."/>
            <person name="Goeker M."/>
            <person name="Klenk H.-P."/>
            <person name="Eisen J.A."/>
        </authorList>
    </citation>
    <scope>NUCLEOTIDE SEQUENCE [LARGE SCALE GENOMIC DNA]</scope>
    <source>
        <strain evidence="3">ATCC 25592 / DSM 43247 / BCRC 13721 / JCM 3198 / KCTC 3076 / NBRC 16047 / NCTC 10667</strain>
    </source>
</reference>
<dbReference type="AlphaFoldDB" id="D0L8W7"/>
<dbReference type="Proteomes" id="UP000001219">
    <property type="component" value="Chromosome"/>
</dbReference>
<keyword evidence="3" id="KW-1185">Reference proteome</keyword>
<dbReference type="HOGENOM" id="CLU_016274_4_1_11"/>
<proteinExistence type="predicted"/>
<organism evidence="2 3">
    <name type="scientific">Gordonia bronchialis (strain ATCC 25592 / DSM 43247 / BCRC 13721 / JCM 3198 / KCTC 3076 / NBRC 16047 / NCTC 10667)</name>
    <name type="common">Rhodococcus bronchialis</name>
    <dbReference type="NCBI Taxonomy" id="526226"/>
    <lineage>
        <taxon>Bacteria</taxon>
        <taxon>Bacillati</taxon>
        <taxon>Actinomycetota</taxon>
        <taxon>Actinomycetes</taxon>
        <taxon>Mycobacteriales</taxon>
        <taxon>Gordoniaceae</taxon>
        <taxon>Gordonia</taxon>
    </lineage>
</organism>